<accession>A0ABV5FF97</accession>
<gene>
    <name evidence="2" type="ORF">ACFFU9_15435</name>
</gene>
<dbReference type="RefSeq" id="WP_379862385.1">
    <property type="nucleotide sequence ID" value="NZ_JBHMFC010000104.1"/>
</dbReference>
<comment type="caution">
    <text evidence="2">The sequence shown here is derived from an EMBL/GenBank/DDBJ whole genome shotgun (WGS) entry which is preliminary data.</text>
</comment>
<evidence type="ECO:0000259" key="1">
    <source>
        <dbReference type="Pfam" id="PF08388"/>
    </source>
</evidence>
<sequence>MTNKTKPISLFERLELLNQVCRGWMNNYRLTNIYAKVKKLDEWLRIK</sequence>
<reference evidence="2 3" key="1">
    <citation type="submission" date="2024-09" db="EMBL/GenBank/DDBJ databases">
        <authorList>
            <person name="Sun Q."/>
            <person name="Mori K."/>
        </authorList>
    </citation>
    <scope>NUCLEOTIDE SEQUENCE [LARGE SCALE GENOMIC DNA]</scope>
    <source>
        <strain evidence="2 3">CECT 8622</strain>
    </source>
</reference>
<feature type="domain" description="Group II intron maturase-specific" evidence="1">
    <location>
        <begin position="3"/>
        <end position="45"/>
    </location>
</feature>
<protein>
    <submittedName>
        <fullName evidence="2">Group II intron maturase-specific domain-containing protein</fullName>
    </submittedName>
</protein>
<dbReference type="Pfam" id="PF08388">
    <property type="entry name" value="GIIM"/>
    <property type="match status" value="1"/>
</dbReference>
<name>A0ABV5FF97_9FLAO</name>
<proteinExistence type="predicted"/>
<evidence type="ECO:0000313" key="3">
    <source>
        <dbReference type="Proteomes" id="UP001589585"/>
    </source>
</evidence>
<dbReference type="Proteomes" id="UP001589585">
    <property type="component" value="Unassembled WGS sequence"/>
</dbReference>
<organism evidence="2 3">
    <name type="scientific">Mariniflexile ostreae</name>
    <dbReference type="NCBI Taxonomy" id="1520892"/>
    <lineage>
        <taxon>Bacteria</taxon>
        <taxon>Pseudomonadati</taxon>
        <taxon>Bacteroidota</taxon>
        <taxon>Flavobacteriia</taxon>
        <taxon>Flavobacteriales</taxon>
        <taxon>Flavobacteriaceae</taxon>
        <taxon>Mariniflexile</taxon>
    </lineage>
</organism>
<keyword evidence="3" id="KW-1185">Reference proteome</keyword>
<evidence type="ECO:0000313" key="2">
    <source>
        <dbReference type="EMBL" id="MFB9058136.1"/>
    </source>
</evidence>
<dbReference type="InterPro" id="IPR013597">
    <property type="entry name" value="Mat_intron_G2"/>
</dbReference>
<dbReference type="EMBL" id="JBHMFC010000104">
    <property type="protein sequence ID" value="MFB9058136.1"/>
    <property type="molecule type" value="Genomic_DNA"/>
</dbReference>